<evidence type="ECO:0000313" key="3">
    <source>
        <dbReference type="Proteomes" id="UP001314263"/>
    </source>
</evidence>
<accession>A0AAV1HSD6</accession>
<dbReference type="EMBL" id="CAUYUE010000001">
    <property type="protein sequence ID" value="CAK0732746.1"/>
    <property type="molecule type" value="Genomic_DNA"/>
</dbReference>
<keyword evidence="1" id="KW-0472">Membrane</keyword>
<dbReference type="AlphaFoldDB" id="A0AAV1HSD6"/>
<protein>
    <submittedName>
        <fullName evidence="2">Uncharacterized protein</fullName>
    </submittedName>
</protein>
<name>A0AAV1HSD6_9CHLO</name>
<gene>
    <name evidence="2" type="ORF">CVIRNUC_000175</name>
</gene>
<organism evidence="2 3">
    <name type="scientific">Coccomyxa viridis</name>
    <dbReference type="NCBI Taxonomy" id="1274662"/>
    <lineage>
        <taxon>Eukaryota</taxon>
        <taxon>Viridiplantae</taxon>
        <taxon>Chlorophyta</taxon>
        <taxon>core chlorophytes</taxon>
        <taxon>Trebouxiophyceae</taxon>
        <taxon>Trebouxiophyceae incertae sedis</taxon>
        <taxon>Coccomyxaceae</taxon>
        <taxon>Coccomyxa</taxon>
    </lineage>
</organism>
<comment type="caution">
    <text evidence="2">The sequence shown here is derived from an EMBL/GenBank/DDBJ whole genome shotgun (WGS) entry which is preliminary data.</text>
</comment>
<feature type="transmembrane region" description="Helical" evidence="1">
    <location>
        <begin position="75"/>
        <end position="94"/>
    </location>
</feature>
<evidence type="ECO:0000256" key="1">
    <source>
        <dbReference type="SAM" id="Phobius"/>
    </source>
</evidence>
<keyword evidence="1" id="KW-0812">Transmembrane</keyword>
<dbReference type="Proteomes" id="UP001314263">
    <property type="component" value="Unassembled WGS sequence"/>
</dbReference>
<keyword evidence="1" id="KW-1133">Transmembrane helix</keyword>
<sequence length="108" mass="11803">MYGGDNDSQSYVLNGNQHTKTCTNSMSVLQAASWYGSGKLKNASFGQKVRSLQLCQTFPNLAAVKLVTDGFEGPLHAILLHQGIGILMISLLVLRTHLMLLWRPSTVV</sequence>
<proteinExistence type="predicted"/>
<reference evidence="2 3" key="1">
    <citation type="submission" date="2023-10" db="EMBL/GenBank/DDBJ databases">
        <authorList>
            <person name="Maclean D."/>
            <person name="Macfadyen A."/>
        </authorList>
    </citation>
    <scope>NUCLEOTIDE SEQUENCE [LARGE SCALE GENOMIC DNA]</scope>
</reference>
<keyword evidence="3" id="KW-1185">Reference proteome</keyword>
<evidence type="ECO:0000313" key="2">
    <source>
        <dbReference type="EMBL" id="CAK0732746.1"/>
    </source>
</evidence>